<dbReference type="SUPFAM" id="SSF52540">
    <property type="entry name" value="P-loop containing nucleoside triphosphate hydrolases"/>
    <property type="match status" value="1"/>
</dbReference>
<dbReference type="Gene3D" id="3.40.50.300">
    <property type="entry name" value="P-loop containing nucleotide triphosphate hydrolases"/>
    <property type="match status" value="1"/>
</dbReference>
<dbReference type="Proteomes" id="UP001238163">
    <property type="component" value="Unassembled WGS sequence"/>
</dbReference>
<dbReference type="GO" id="GO:0008976">
    <property type="term" value="F:polyphosphate kinase activity"/>
    <property type="evidence" value="ECO:0007669"/>
    <property type="project" value="InterPro"/>
</dbReference>
<organism evidence="5 6">
    <name type="scientific">Oligosphaera ethanolica</name>
    <dbReference type="NCBI Taxonomy" id="760260"/>
    <lineage>
        <taxon>Bacteria</taxon>
        <taxon>Pseudomonadati</taxon>
        <taxon>Lentisphaerota</taxon>
        <taxon>Oligosphaeria</taxon>
        <taxon>Oligosphaerales</taxon>
        <taxon>Oligosphaeraceae</taxon>
        <taxon>Oligosphaera</taxon>
    </lineage>
</organism>
<protein>
    <submittedName>
        <fullName evidence="5">PPK2 family polyphosphate:nucleotide phosphotransferase</fullName>
    </submittedName>
</protein>
<name>A0AAE4AMV1_9BACT</name>
<dbReference type="InterPro" id="IPR022300">
    <property type="entry name" value="PPK2-rel_1"/>
</dbReference>
<evidence type="ECO:0000256" key="1">
    <source>
        <dbReference type="ARBA" id="ARBA00009924"/>
    </source>
</evidence>
<dbReference type="RefSeq" id="WP_307260109.1">
    <property type="nucleotide sequence ID" value="NZ_JAUSVL010000001.1"/>
</dbReference>
<dbReference type="PIRSF" id="PIRSF028756">
    <property type="entry name" value="PPK2_prd"/>
    <property type="match status" value="1"/>
</dbReference>
<reference evidence="5" key="1">
    <citation type="submission" date="2023-07" db="EMBL/GenBank/DDBJ databases">
        <title>Genomic Encyclopedia of Type Strains, Phase IV (KMG-IV): sequencing the most valuable type-strain genomes for metagenomic binning, comparative biology and taxonomic classification.</title>
        <authorList>
            <person name="Goeker M."/>
        </authorList>
    </citation>
    <scope>NUCLEOTIDE SEQUENCE</scope>
    <source>
        <strain evidence="5">DSM 24202</strain>
    </source>
</reference>
<feature type="domain" description="Polyphosphate kinase-2-related" evidence="4">
    <location>
        <begin position="45"/>
        <end position="262"/>
    </location>
</feature>
<evidence type="ECO:0000259" key="4">
    <source>
        <dbReference type="Pfam" id="PF03976"/>
    </source>
</evidence>
<dbReference type="NCBIfam" id="TIGR03709">
    <property type="entry name" value="PPK2_rel_1"/>
    <property type="match status" value="1"/>
</dbReference>
<comment type="similarity">
    <text evidence="1">Belongs to the polyphosphate kinase 2 (PPK2) family. Class I subfamily.</text>
</comment>
<dbReference type="InterPro" id="IPR022488">
    <property type="entry name" value="PPK2-related"/>
</dbReference>
<dbReference type="PANTHER" id="PTHR34383:SF3">
    <property type="entry name" value="POLYPHOSPHATE:AMP PHOSPHOTRANSFERASE"/>
    <property type="match status" value="1"/>
</dbReference>
<dbReference type="InterPro" id="IPR016898">
    <property type="entry name" value="Polyphosphate_phosphotransfera"/>
</dbReference>
<accession>A0AAE4AMV1</accession>
<keyword evidence="3" id="KW-0418">Kinase</keyword>
<keyword evidence="6" id="KW-1185">Reference proteome</keyword>
<gene>
    <name evidence="5" type="ORF">J3R75_000882</name>
</gene>
<proteinExistence type="inferred from homology"/>
<comment type="caution">
    <text evidence="5">The sequence shown here is derived from an EMBL/GenBank/DDBJ whole genome shotgun (WGS) entry which is preliminary data.</text>
</comment>
<evidence type="ECO:0000313" key="5">
    <source>
        <dbReference type="EMBL" id="MDQ0288775.1"/>
    </source>
</evidence>
<dbReference type="EMBL" id="JAUSVL010000001">
    <property type="protein sequence ID" value="MDQ0288775.1"/>
    <property type="molecule type" value="Genomic_DNA"/>
</dbReference>
<evidence type="ECO:0000256" key="2">
    <source>
        <dbReference type="ARBA" id="ARBA00022679"/>
    </source>
</evidence>
<dbReference type="AlphaFoldDB" id="A0AAE4AMV1"/>
<evidence type="ECO:0000313" key="6">
    <source>
        <dbReference type="Proteomes" id="UP001238163"/>
    </source>
</evidence>
<dbReference type="GO" id="GO:0006797">
    <property type="term" value="P:polyphosphate metabolic process"/>
    <property type="evidence" value="ECO:0007669"/>
    <property type="project" value="InterPro"/>
</dbReference>
<dbReference type="Pfam" id="PF03976">
    <property type="entry name" value="PPK2"/>
    <property type="match status" value="1"/>
</dbReference>
<keyword evidence="2" id="KW-0808">Transferase</keyword>
<dbReference type="PANTHER" id="PTHR34383">
    <property type="entry name" value="POLYPHOSPHATE:AMP PHOSPHOTRANSFERASE-RELATED"/>
    <property type="match status" value="1"/>
</dbReference>
<dbReference type="InterPro" id="IPR027417">
    <property type="entry name" value="P-loop_NTPase"/>
</dbReference>
<sequence>MSDKNAARKWRQQFQIREDQKVSYRNFRPDSTPGLDGKEEALALLNKNIPKINDLQERLYAEGKQALLVVLQAMDTGGKDGTIRAVFGPLNPQGVHVSNFKAPCGRELTHDYLWRVHQAVPAKGMIGIFNRSHYEDVLIAKVRELAPKNDIQQRYRQINDFEAYLGENHVRVIKFHLCISKDEQRERLLSRLQTTEKNWKFNRGDLAERALWDDYENAYERVLKRCSPANAPWYVIPANKKWYRNAVVSQIILDTLRDMKPQFPAAEADLDQVVID</sequence>
<evidence type="ECO:0000256" key="3">
    <source>
        <dbReference type="ARBA" id="ARBA00022777"/>
    </source>
</evidence>